<organism evidence="3 4">
    <name type="scientific">Polyrhizophydium stewartii</name>
    <dbReference type="NCBI Taxonomy" id="2732419"/>
    <lineage>
        <taxon>Eukaryota</taxon>
        <taxon>Fungi</taxon>
        <taxon>Fungi incertae sedis</taxon>
        <taxon>Chytridiomycota</taxon>
        <taxon>Chytridiomycota incertae sedis</taxon>
        <taxon>Chytridiomycetes</taxon>
        <taxon>Rhizophydiales</taxon>
        <taxon>Rhizophydiales incertae sedis</taxon>
        <taxon>Polyrhizophydium</taxon>
    </lineage>
</organism>
<feature type="compositionally biased region" description="Polar residues" evidence="2">
    <location>
        <begin position="266"/>
        <end position="275"/>
    </location>
</feature>
<feature type="region of interest" description="Disordered" evidence="2">
    <location>
        <begin position="258"/>
        <end position="330"/>
    </location>
</feature>
<comment type="similarity">
    <text evidence="1">Belongs to the CFAP97 family.</text>
</comment>
<protein>
    <submittedName>
        <fullName evidence="3">Uncharacterized protein</fullName>
    </submittedName>
</protein>
<dbReference type="Proteomes" id="UP001527925">
    <property type="component" value="Unassembled WGS sequence"/>
</dbReference>
<keyword evidence="4" id="KW-1185">Reference proteome</keyword>
<evidence type="ECO:0000313" key="4">
    <source>
        <dbReference type="Proteomes" id="UP001527925"/>
    </source>
</evidence>
<dbReference type="InterPro" id="IPR029488">
    <property type="entry name" value="Hmw/CFAP97"/>
</dbReference>
<dbReference type="Pfam" id="PF13879">
    <property type="entry name" value="Hmw_CFAP97"/>
    <property type="match status" value="1"/>
</dbReference>
<sequence>MLANPRRSRVIAERNAMIEIENQRLLNSIISIDTHRRRPARPPTGGPSRFQQQRVKEMRRINDENMRMIKKLESMSTKSAYSRDKYETEWARNREIIARISTHASTGRAQRQHAAASAVSAAAAAAEPQHDRRGEAEDEDVLHRRPIDASPAPASARDGQGEARTPRRSGSGRTLTSQIDAELSQRLDAFAATPYRASKAELQQIERALVALESPEAAGSDDALVRQLQTLVLARSAEPESAPMGGAAVGCFSSRGAASRRASESTGPDTRQGHSGATELPMVLPPLTKQPPAAAARGHTRKAAHAKTKQQTSTRAAGSVPAATASRVWK</sequence>
<evidence type="ECO:0000256" key="2">
    <source>
        <dbReference type="SAM" id="MobiDB-lite"/>
    </source>
</evidence>
<comment type="caution">
    <text evidence="3">The sequence shown here is derived from an EMBL/GenBank/DDBJ whole genome shotgun (WGS) entry which is preliminary data.</text>
</comment>
<evidence type="ECO:0000256" key="1">
    <source>
        <dbReference type="ARBA" id="ARBA00008315"/>
    </source>
</evidence>
<feature type="compositionally biased region" description="Basic residues" evidence="2">
    <location>
        <begin position="298"/>
        <end position="308"/>
    </location>
</feature>
<name>A0ABR4N2X8_9FUNG</name>
<reference evidence="3 4" key="1">
    <citation type="submission" date="2023-09" db="EMBL/GenBank/DDBJ databases">
        <title>Pangenome analysis of Batrachochytrium dendrobatidis and related Chytrids.</title>
        <authorList>
            <person name="Yacoub M.N."/>
            <person name="Stajich J.E."/>
            <person name="James T.Y."/>
        </authorList>
    </citation>
    <scope>NUCLEOTIDE SEQUENCE [LARGE SCALE GENOMIC DNA]</scope>
    <source>
        <strain evidence="3 4">JEL0888</strain>
    </source>
</reference>
<feature type="compositionally biased region" description="Low complexity" evidence="2">
    <location>
        <begin position="114"/>
        <end position="126"/>
    </location>
</feature>
<feature type="region of interest" description="Disordered" evidence="2">
    <location>
        <begin position="103"/>
        <end position="178"/>
    </location>
</feature>
<proteinExistence type="inferred from homology"/>
<dbReference type="EMBL" id="JADGIZ020000040">
    <property type="protein sequence ID" value="KAL2913862.1"/>
    <property type="molecule type" value="Genomic_DNA"/>
</dbReference>
<feature type="compositionally biased region" description="Basic and acidic residues" evidence="2">
    <location>
        <begin position="128"/>
        <end position="147"/>
    </location>
</feature>
<gene>
    <name evidence="3" type="ORF">HK105_206596</name>
</gene>
<accession>A0ABR4N2X8</accession>
<evidence type="ECO:0000313" key="3">
    <source>
        <dbReference type="EMBL" id="KAL2913862.1"/>
    </source>
</evidence>